<evidence type="ECO:0000256" key="3">
    <source>
        <dbReference type="ARBA" id="ARBA00011805"/>
    </source>
</evidence>
<evidence type="ECO:0000256" key="2">
    <source>
        <dbReference type="ARBA" id="ARBA00007066"/>
    </source>
</evidence>
<organism evidence="14 15">
    <name type="scientific">Panagrolaimus davidi</name>
    <dbReference type="NCBI Taxonomy" id="227884"/>
    <lineage>
        <taxon>Eukaryota</taxon>
        <taxon>Metazoa</taxon>
        <taxon>Ecdysozoa</taxon>
        <taxon>Nematoda</taxon>
        <taxon>Chromadorea</taxon>
        <taxon>Rhabditida</taxon>
        <taxon>Tylenchina</taxon>
        <taxon>Panagrolaimomorpha</taxon>
        <taxon>Panagrolaimoidea</taxon>
        <taxon>Panagrolaimidae</taxon>
        <taxon>Panagrolaimus</taxon>
    </lineage>
</organism>
<keyword evidence="14" id="KW-1185">Reference proteome</keyword>
<keyword evidence="5" id="KW-0645">Protease</keyword>
<dbReference type="InterPro" id="IPR000223">
    <property type="entry name" value="Pept_S26A_signal_pept_1"/>
</dbReference>
<keyword evidence="11" id="KW-0472">Membrane</keyword>
<dbReference type="AlphaFoldDB" id="A0A914QGU8"/>
<dbReference type="CDD" id="cd06530">
    <property type="entry name" value="S26_SPase_I"/>
    <property type="match status" value="1"/>
</dbReference>
<evidence type="ECO:0000256" key="1">
    <source>
        <dbReference type="ARBA" id="ARBA00004434"/>
    </source>
</evidence>
<evidence type="ECO:0000313" key="14">
    <source>
        <dbReference type="Proteomes" id="UP000887578"/>
    </source>
</evidence>
<evidence type="ECO:0000256" key="7">
    <source>
        <dbReference type="ARBA" id="ARBA00022792"/>
    </source>
</evidence>
<dbReference type="SUPFAM" id="SSF51306">
    <property type="entry name" value="LexA/Signal peptidase"/>
    <property type="match status" value="1"/>
</dbReference>
<dbReference type="Gene3D" id="2.10.109.10">
    <property type="entry name" value="Umud Fragment, subunit A"/>
    <property type="match status" value="1"/>
</dbReference>
<dbReference type="PROSITE" id="PS00760">
    <property type="entry name" value="SPASE_I_2"/>
    <property type="match status" value="1"/>
</dbReference>
<dbReference type="InterPro" id="IPR019757">
    <property type="entry name" value="Pept_S26A_signal_pept_1_Lys-AS"/>
</dbReference>
<evidence type="ECO:0000256" key="5">
    <source>
        <dbReference type="ARBA" id="ARBA00022670"/>
    </source>
</evidence>
<evidence type="ECO:0000256" key="12">
    <source>
        <dbReference type="PIRSR" id="PIRSR600223-1"/>
    </source>
</evidence>
<dbReference type="PRINTS" id="PR00727">
    <property type="entry name" value="LEADERPTASE"/>
</dbReference>
<dbReference type="InterPro" id="IPR019756">
    <property type="entry name" value="Pept_S26A_signal_pept_1_Ser-AS"/>
</dbReference>
<dbReference type="Pfam" id="PF10502">
    <property type="entry name" value="Peptidase_S26"/>
    <property type="match status" value="1"/>
</dbReference>
<keyword evidence="8" id="KW-0378">Hydrolase</keyword>
<accession>A0A914QGU8</accession>
<evidence type="ECO:0000256" key="4">
    <source>
        <dbReference type="ARBA" id="ARBA00013650"/>
    </source>
</evidence>
<name>A0A914QGU8_9BILA</name>
<keyword evidence="9" id="KW-1133">Transmembrane helix</keyword>
<evidence type="ECO:0000256" key="9">
    <source>
        <dbReference type="ARBA" id="ARBA00022989"/>
    </source>
</evidence>
<dbReference type="Proteomes" id="UP000887578">
    <property type="component" value="Unplaced"/>
</dbReference>
<evidence type="ECO:0000256" key="8">
    <source>
        <dbReference type="ARBA" id="ARBA00022801"/>
    </source>
</evidence>
<sequence length="152" mass="17187">MSTLWIITKRIGKVFGIISLPIAFCETIGHPASVVGASMEPTLRGNDARWWKNDIVWLSKIHKFPKNGEIFTYISPRDPKVHHVKRVTATPGEIIDVRNRPPMPLGPLEYWMLSDNAIVGEDSRYYGPVNIGLFQGKVVFILWPLSRFGSVD</sequence>
<dbReference type="InterPro" id="IPR037730">
    <property type="entry name" value="IMP2"/>
</dbReference>
<protein>
    <recommendedName>
        <fullName evidence="4">Mitochondrial inner membrane protease subunit 2</fullName>
    </recommendedName>
</protein>
<dbReference type="GO" id="GO:0004252">
    <property type="term" value="F:serine-type endopeptidase activity"/>
    <property type="evidence" value="ECO:0007669"/>
    <property type="project" value="InterPro"/>
</dbReference>
<dbReference type="PANTHER" id="PTHR46041:SF2">
    <property type="entry name" value="MITOCHONDRIAL INNER MEMBRANE PROTEASE SUBUNIT 2"/>
    <property type="match status" value="1"/>
</dbReference>
<dbReference type="InterPro" id="IPR019533">
    <property type="entry name" value="Peptidase_S26"/>
</dbReference>
<evidence type="ECO:0000256" key="11">
    <source>
        <dbReference type="ARBA" id="ARBA00023136"/>
    </source>
</evidence>
<comment type="subunit">
    <text evidence="3">Heterodimer of 2 subunits, IMMPL1 and IMMPL2.</text>
</comment>
<dbReference type="PANTHER" id="PTHR46041">
    <property type="entry name" value="MITOCHONDRIAL INNER MEMBRANE PROTEASE SUBUNIT 2"/>
    <property type="match status" value="1"/>
</dbReference>
<evidence type="ECO:0000259" key="13">
    <source>
        <dbReference type="Pfam" id="PF10502"/>
    </source>
</evidence>
<keyword evidence="6" id="KW-0812">Transmembrane</keyword>
<dbReference type="GO" id="GO:0006465">
    <property type="term" value="P:signal peptide processing"/>
    <property type="evidence" value="ECO:0007669"/>
    <property type="project" value="InterPro"/>
</dbReference>
<keyword evidence="7" id="KW-0999">Mitochondrion inner membrane</keyword>
<feature type="active site" evidence="12">
    <location>
        <position position="85"/>
    </location>
</feature>
<keyword evidence="10" id="KW-0496">Mitochondrion</keyword>
<feature type="active site" evidence="12">
    <location>
        <position position="38"/>
    </location>
</feature>
<dbReference type="WBParaSite" id="PDA_v2.g28725.t1">
    <property type="protein sequence ID" value="PDA_v2.g28725.t1"/>
    <property type="gene ID" value="PDA_v2.g28725"/>
</dbReference>
<dbReference type="InterPro" id="IPR036286">
    <property type="entry name" value="LexA/Signal_pep-like_sf"/>
</dbReference>
<feature type="domain" description="Peptidase S26" evidence="13">
    <location>
        <begin position="14"/>
        <end position="99"/>
    </location>
</feature>
<reference evidence="15" key="1">
    <citation type="submission" date="2022-11" db="UniProtKB">
        <authorList>
            <consortium name="WormBaseParasite"/>
        </authorList>
    </citation>
    <scope>IDENTIFICATION</scope>
</reference>
<evidence type="ECO:0000256" key="10">
    <source>
        <dbReference type="ARBA" id="ARBA00023128"/>
    </source>
</evidence>
<dbReference type="PROSITE" id="PS00501">
    <property type="entry name" value="SPASE_I_1"/>
    <property type="match status" value="1"/>
</dbReference>
<proteinExistence type="inferred from homology"/>
<comment type="similarity">
    <text evidence="2">Belongs to the peptidase S26 family. IMP2 subfamily.</text>
</comment>
<evidence type="ECO:0000256" key="6">
    <source>
        <dbReference type="ARBA" id="ARBA00022692"/>
    </source>
</evidence>
<comment type="subcellular location">
    <subcellularLocation>
        <location evidence="1">Mitochondrion inner membrane</location>
        <topology evidence="1">Single-pass membrane protein</topology>
    </subcellularLocation>
</comment>
<dbReference type="GO" id="GO:0006627">
    <property type="term" value="P:protein processing involved in protein targeting to mitochondrion"/>
    <property type="evidence" value="ECO:0007669"/>
    <property type="project" value="InterPro"/>
</dbReference>
<evidence type="ECO:0000313" key="15">
    <source>
        <dbReference type="WBParaSite" id="PDA_v2.g28725.t1"/>
    </source>
</evidence>
<dbReference type="GO" id="GO:0042720">
    <property type="term" value="C:mitochondrial inner membrane peptidase complex"/>
    <property type="evidence" value="ECO:0007669"/>
    <property type="project" value="InterPro"/>
</dbReference>